<dbReference type="SMART" id="SM00014">
    <property type="entry name" value="acidPPc"/>
    <property type="match status" value="1"/>
</dbReference>
<gene>
    <name evidence="8" type="ORF">QG37_03708</name>
</gene>
<keyword evidence="3 6" id="KW-0812">Transmembrane</keyword>
<feature type="transmembrane region" description="Helical" evidence="6">
    <location>
        <begin position="60"/>
        <end position="80"/>
    </location>
</feature>
<reference evidence="9" key="1">
    <citation type="journal article" date="2015" name="BMC Genomics">
        <title>Draft genome of a commonly misdiagnosed multidrug resistant pathogen Candida auris.</title>
        <authorList>
            <person name="Chatterjee S."/>
            <person name="Alampalli S.V."/>
            <person name="Nageshan R.K."/>
            <person name="Chettiar S.T."/>
            <person name="Joshi S."/>
            <person name="Tatu U.S."/>
        </authorList>
    </citation>
    <scope>NUCLEOTIDE SEQUENCE [LARGE SCALE GENOMIC DNA]</scope>
    <source>
        <strain evidence="9">6684</strain>
    </source>
</reference>
<accession>A0A0L0P0S3</accession>
<evidence type="ECO:0000313" key="9">
    <source>
        <dbReference type="Proteomes" id="UP000037122"/>
    </source>
</evidence>
<dbReference type="VEuPathDB" id="FungiDB:CJJ09_004095"/>
<feature type="transmembrane region" description="Helical" evidence="6">
    <location>
        <begin position="12"/>
        <end position="31"/>
    </location>
</feature>
<dbReference type="EMBL" id="LGST01000023">
    <property type="protein sequence ID" value="KND99555.1"/>
    <property type="molecule type" value="Genomic_DNA"/>
</dbReference>
<comment type="similarity">
    <text evidence="2">Belongs to the PA-phosphatase related phosphoesterase family.</text>
</comment>
<feature type="domain" description="Phosphatidic acid phosphatase type 2/haloperoxidase" evidence="7">
    <location>
        <begin position="96"/>
        <end position="245"/>
    </location>
</feature>
<dbReference type="Gene3D" id="1.20.144.10">
    <property type="entry name" value="Phosphatidic acid phosphatase type 2/haloperoxidase"/>
    <property type="match status" value="1"/>
</dbReference>
<dbReference type="GO" id="GO:0046839">
    <property type="term" value="P:phospholipid dephosphorylation"/>
    <property type="evidence" value="ECO:0007669"/>
    <property type="project" value="TreeGrafter"/>
</dbReference>
<feature type="transmembrane region" description="Helical" evidence="6">
    <location>
        <begin position="171"/>
        <end position="192"/>
    </location>
</feature>
<dbReference type="PANTHER" id="PTHR10165:SF35">
    <property type="entry name" value="RE23632P"/>
    <property type="match status" value="1"/>
</dbReference>
<comment type="subcellular location">
    <subcellularLocation>
        <location evidence="1">Membrane</location>
        <topology evidence="1">Multi-pass membrane protein</topology>
    </subcellularLocation>
</comment>
<feature type="transmembrane region" description="Helical" evidence="6">
    <location>
        <begin position="199"/>
        <end position="217"/>
    </location>
</feature>
<dbReference type="VEuPathDB" id="FungiDB:CJI97_005344"/>
<dbReference type="VEuPathDB" id="FungiDB:B9J08_005261"/>
<dbReference type="InterPro" id="IPR036938">
    <property type="entry name" value="PAP2/HPO_sf"/>
</dbReference>
<dbReference type="CDD" id="cd03390">
    <property type="entry name" value="PAP2_containing_1_like"/>
    <property type="match status" value="1"/>
</dbReference>
<dbReference type="VEuPathDB" id="FungiDB:CJI96_0004048"/>
<dbReference type="InterPro" id="IPR000326">
    <property type="entry name" value="PAP2/HPO"/>
</dbReference>
<proteinExistence type="inferred from homology"/>
<evidence type="ECO:0000313" key="8">
    <source>
        <dbReference type="EMBL" id="KND99555.1"/>
    </source>
</evidence>
<sequence>MTLASYIRLKRFRNYSIDWIVTAITMAYFFLVAEHARPFNRQFKLNDHTIQHPFAQQERVTGHMCLILAAVVPTVVMTITSFSKHRKNRDQALHLLQVSLLGTALAVSVDGVITDTLKNWVGRPRPDFLERCGAPANTPTDVFVDISVCTAPLGEFRLIDGMRLTPSGHSLISFSAYLFLAMWLFGQLQLSVNVAAKPVYLYLVSALPLLLAAYVALSRVQDYRHHFLDIVLGMFIGCSVAIAIYRKYFHSVFDENPHEINGEEEGSGLPI</sequence>
<comment type="caution">
    <text evidence="8">The sequence shown here is derived from an EMBL/GenBank/DDBJ whole genome shotgun (WGS) entry which is preliminary data.</text>
</comment>
<evidence type="ECO:0000256" key="4">
    <source>
        <dbReference type="ARBA" id="ARBA00022989"/>
    </source>
</evidence>
<evidence type="ECO:0000256" key="2">
    <source>
        <dbReference type="ARBA" id="ARBA00008816"/>
    </source>
</evidence>
<feature type="transmembrane region" description="Helical" evidence="6">
    <location>
        <begin position="223"/>
        <end position="245"/>
    </location>
</feature>
<dbReference type="GO" id="GO:0016020">
    <property type="term" value="C:membrane"/>
    <property type="evidence" value="ECO:0007669"/>
    <property type="project" value="UniProtKB-SubCell"/>
</dbReference>
<keyword evidence="5 6" id="KW-0472">Membrane</keyword>
<keyword evidence="4 6" id="KW-1133">Transmembrane helix</keyword>
<evidence type="ECO:0000256" key="5">
    <source>
        <dbReference type="ARBA" id="ARBA00023136"/>
    </source>
</evidence>
<dbReference type="PANTHER" id="PTHR10165">
    <property type="entry name" value="LIPID PHOSPHATE PHOSPHATASE"/>
    <property type="match status" value="1"/>
</dbReference>
<dbReference type="InterPro" id="IPR043216">
    <property type="entry name" value="PAP-like"/>
</dbReference>
<evidence type="ECO:0000259" key="7">
    <source>
        <dbReference type="SMART" id="SM00014"/>
    </source>
</evidence>
<protein>
    <recommendedName>
        <fullName evidence="7">Phosphatidic acid phosphatase type 2/haloperoxidase domain-containing protein</fullName>
    </recommendedName>
</protein>
<name>A0A0L0P0S3_CANAR</name>
<dbReference type="VEuPathDB" id="FungiDB:CJJ07_001910"/>
<evidence type="ECO:0000256" key="6">
    <source>
        <dbReference type="SAM" id="Phobius"/>
    </source>
</evidence>
<evidence type="ECO:0000256" key="3">
    <source>
        <dbReference type="ARBA" id="ARBA00022692"/>
    </source>
</evidence>
<dbReference type="Pfam" id="PF01569">
    <property type="entry name" value="PAP2"/>
    <property type="match status" value="1"/>
</dbReference>
<dbReference type="SUPFAM" id="SSF48317">
    <property type="entry name" value="Acid phosphatase/Vanadium-dependent haloperoxidase"/>
    <property type="match status" value="1"/>
</dbReference>
<dbReference type="VEuPathDB" id="FungiDB:QG37_03708"/>
<evidence type="ECO:0000256" key="1">
    <source>
        <dbReference type="ARBA" id="ARBA00004141"/>
    </source>
</evidence>
<organism evidence="8 9">
    <name type="scientific">Candidozyma auris</name>
    <name type="common">Yeast</name>
    <name type="synonym">Candida auris</name>
    <dbReference type="NCBI Taxonomy" id="498019"/>
    <lineage>
        <taxon>Eukaryota</taxon>
        <taxon>Fungi</taxon>
        <taxon>Dikarya</taxon>
        <taxon>Ascomycota</taxon>
        <taxon>Saccharomycotina</taxon>
        <taxon>Pichiomycetes</taxon>
        <taxon>Metschnikowiaceae</taxon>
        <taxon>Candidozyma</taxon>
    </lineage>
</organism>
<dbReference type="GO" id="GO:0008195">
    <property type="term" value="F:phosphatidate phosphatase activity"/>
    <property type="evidence" value="ECO:0007669"/>
    <property type="project" value="TreeGrafter"/>
</dbReference>
<dbReference type="GO" id="GO:0006644">
    <property type="term" value="P:phospholipid metabolic process"/>
    <property type="evidence" value="ECO:0007669"/>
    <property type="project" value="InterPro"/>
</dbReference>
<dbReference type="AlphaFoldDB" id="A0A0L0P0S3"/>
<dbReference type="Proteomes" id="UP000037122">
    <property type="component" value="Unassembled WGS sequence"/>
</dbReference>